<sequence>MLQGENYKWAVKEGDLAFFVHDAAGAEDIDKAILSVCTEVNVFHTGILKFDEQLLLVHALPSQGVIVENFQDALKKLDADQVFICSVNVDQKVKESAFGWALRQVGSPYNDIFSPDCVNSKGDTSYYCCQLVVKAYEKYGIENLCSNYTLNFRGSDGQFLPYWIQYFNNKGCPIPQGLPGSHPSFLIRSKSLVVRLSFPVNMSRFSVLKRVDPALHYLSGCRMNPETSKRFNVVEPRSGEVLTSCSAADSKLLDRAVNEAKTAQPGWMEMGIQVRGSVLRKAAAIIRECIDDLAYWESIDCGKPICESRVDMKICAETFEFYSGLSASLAGSHFNLSKDRYAYTERIPWGIVGAIGVWNYPMQTASWKLAPALICGNAVIYKPSEYTPITAVILAEIFHNAGLPDGVLSVIQGDGETGQMLCSHKDVNKVTFTGSCNTGAKVYKSCAKQGFLRPLTLELGGKSSLIICEDADIENAVLGALMANYFCQGEVCTNASKVLVHESIYEDFRQRICQATSKIIVGDPLNEETRCGALITYNHLQKVLGFIDDAIKKGANVVFGGKKVEVKGFPNGFYLEPTILDNVNKEMRVYNEEIFGPVMLLIPFKSVEEAINIANETPYGLANGIFTKNLSTAYSAASKLHAGTVYVNTYNDTDVVVPFGGIKQSGFGRENGIAALDAFSQLKSVFVDVRGKLDNCFSV</sequence>
<dbReference type="STRING" id="451379.A0A0N5AK02"/>
<dbReference type="Gene3D" id="3.90.1720.10">
    <property type="entry name" value="endopeptidase domain like (from Nostoc punctiforme)"/>
    <property type="match status" value="1"/>
</dbReference>
<evidence type="ECO:0000256" key="2">
    <source>
        <dbReference type="ARBA" id="ARBA00023002"/>
    </source>
</evidence>
<keyword evidence="4" id="KW-1185">Reference proteome</keyword>
<dbReference type="WBParaSite" id="SMUV_0000480501-mRNA-1">
    <property type="protein sequence ID" value="SMUV_0000480501-mRNA-1"/>
    <property type="gene ID" value="SMUV_0000480501"/>
</dbReference>
<dbReference type="Gene3D" id="3.40.309.10">
    <property type="entry name" value="Aldehyde Dehydrogenase, Chain A, domain 2"/>
    <property type="match status" value="1"/>
</dbReference>
<dbReference type="AlphaFoldDB" id="A0A0N5AK02"/>
<dbReference type="FunFam" id="3.40.605.10:FF:000026">
    <property type="entry name" value="Aldehyde dehydrogenase, putative"/>
    <property type="match status" value="1"/>
</dbReference>
<evidence type="ECO:0000313" key="4">
    <source>
        <dbReference type="Proteomes" id="UP000046393"/>
    </source>
</evidence>
<keyword evidence="2" id="KW-0560">Oxidoreductase</keyword>
<dbReference type="InterPro" id="IPR038765">
    <property type="entry name" value="Papain-like_cys_pep_sf"/>
</dbReference>
<dbReference type="FunFam" id="3.40.309.10:FF:000012">
    <property type="entry name" value="Betaine aldehyde dehydrogenase"/>
    <property type="match status" value="1"/>
</dbReference>
<dbReference type="InterPro" id="IPR016163">
    <property type="entry name" value="Ald_DH_C"/>
</dbReference>
<dbReference type="SUPFAM" id="SSF53720">
    <property type="entry name" value="ALDH-like"/>
    <property type="match status" value="1"/>
</dbReference>
<organism evidence="4 5">
    <name type="scientific">Syphacia muris</name>
    <dbReference type="NCBI Taxonomy" id="451379"/>
    <lineage>
        <taxon>Eukaryota</taxon>
        <taxon>Metazoa</taxon>
        <taxon>Ecdysozoa</taxon>
        <taxon>Nematoda</taxon>
        <taxon>Chromadorea</taxon>
        <taxon>Rhabditida</taxon>
        <taxon>Spirurina</taxon>
        <taxon>Oxyuridomorpha</taxon>
        <taxon>Oxyuroidea</taxon>
        <taxon>Oxyuridae</taxon>
        <taxon>Syphacia</taxon>
    </lineage>
</organism>
<dbReference type="InterPro" id="IPR016161">
    <property type="entry name" value="Ald_DH/histidinol_DH"/>
</dbReference>
<dbReference type="FunFam" id="3.40.605.10:FF:000007">
    <property type="entry name" value="NAD/NADP-dependent betaine aldehyde dehydrogenase"/>
    <property type="match status" value="1"/>
</dbReference>
<dbReference type="InterPro" id="IPR015590">
    <property type="entry name" value="Aldehyde_DH_dom"/>
</dbReference>
<dbReference type="InterPro" id="IPR024453">
    <property type="entry name" value="Peptidase_C92"/>
</dbReference>
<dbReference type="SUPFAM" id="SSF54001">
    <property type="entry name" value="Cysteine proteinases"/>
    <property type="match status" value="1"/>
</dbReference>
<evidence type="ECO:0000313" key="5">
    <source>
        <dbReference type="WBParaSite" id="SMUV_0000480501-mRNA-1"/>
    </source>
</evidence>
<comment type="similarity">
    <text evidence="1">Belongs to the aldehyde dehydrogenase family.</text>
</comment>
<dbReference type="Pfam" id="PF05708">
    <property type="entry name" value="Peptidase_C92"/>
    <property type="match status" value="1"/>
</dbReference>
<name>A0A0N5AK02_9BILA</name>
<dbReference type="Gene3D" id="3.40.605.10">
    <property type="entry name" value="Aldehyde Dehydrogenase, Chain A, domain 1"/>
    <property type="match status" value="1"/>
</dbReference>
<accession>A0A0N5AK02</accession>
<dbReference type="GO" id="GO:0016620">
    <property type="term" value="F:oxidoreductase activity, acting on the aldehyde or oxo group of donors, NAD or NADP as acceptor"/>
    <property type="evidence" value="ECO:0007669"/>
    <property type="project" value="InterPro"/>
</dbReference>
<evidence type="ECO:0000259" key="3">
    <source>
        <dbReference type="Pfam" id="PF00171"/>
    </source>
</evidence>
<dbReference type="InterPro" id="IPR016160">
    <property type="entry name" value="Ald_DH_CS_CYS"/>
</dbReference>
<dbReference type="PROSITE" id="PS00070">
    <property type="entry name" value="ALDEHYDE_DEHYDR_CYS"/>
    <property type="match status" value="1"/>
</dbReference>
<feature type="domain" description="Aldehyde dehydrogenase" evidence="3">
    <location>
        <begin position="227"/>
        <end position="685"/>
    </location>
</feature>
<evidence type="ECO:0000256" key="1">
    <source>
        <dbReference type="ARBA" id="ARBA00009986"/>
    </source>
</evidence>
<dbReference type="Pfam" id="PF00171">
    <property type="entry name" value="Aldedh"/>
    <property type="match status" value="1"/>
</dbReference>
<dbReference type="PANTHER" id="PTHR11699">
    <property type="entry name" value="ALDEHYDE DEHYDROGENASE-RELATED"/>
    <property type="match status" value="1"/>
</dbReference>
<dbReference type="Proteomes" id="UP000046393">
    <property type="component" value="Unplaced"/>
</dbReference>
<dbReference type="InterPro" id="IPR016162">
    <property type="entry name" value="Ald_DH_N"/>
</dbReference>
<reference evidence="5" key="1">
    <citation type="submission" date="2017-02" db="UniProtKB">
        <authorList>
            <consortium name="WormBaseParasite"/>
        </authorList>
    </citation>
    <scope>IDENTIFICATION</scope>
</reference>
<protein>
    <submittedName>
        <fullName evidence="5">Aldedh domain-containing protein</fullName>
    </submittedName>
</protein>
<proteinExistence type="inferred from homology"/>